<dbReference type="PANTHER" id="PTHR18964:SF149">
    <property type="entry name" value="BIFUNCTIONAL UDP-N-ACETYLGLUCOSAMINE 2-EPIMERASE_N-ACETYLMANNOSAMINE KINASE"/>
    <property type="match status" value="1"/>
</dbReference>
<dbReference type="AlphaFoldDB" id="A0A2G6KB95"/>
<dbReference type="InterPro" id="IPR049874">
    <property type="entry name" value="ROK_cs"/>
</dbReference>
<dbReference type="PANTHER" id="PTHR18964">
    <property type="entry name" value="ROK (REPRESSOR, ORF, KINASE) FAMILY"/>
    <property type="match status" value="1"/>
</dbReference>
<sequence>MRSHSIVEIISFQSSRKAAKSRFTHFSDLREEPEVIDSSSRMDRKNEALYIGVDIGGTKIALGLVTAKGKCLTQKSFPTQVGKGSDWIINHLVQEIRGLLEEVHLSIDAIHSIGIGVPGTVELTTGNVILAPNLYWQNVPFGDRMKAAFPTSSIYLDQDTNTAALGEYFLCDDASVENLLFITISTGIGSGLILDKKLYRGRLNMAGEIGHSIVEKNGVPCTCGSRGCLQSYAKGPAIADIVLQRIQNGEKSCLASRIVGDRLTAAQVAEAASQGDRLARSVLLGAAEYVGLVLANVVSLLNLDLIIIGGGVAQSGEEFIQRIKDVTRASCYPPAKESFRMALTTNWEKSALIGAALLHKTLAASEQL</sequence>
<comment type="caution">
    <text evidence="2">The sequence shown here is derived from an EMBL/GenBank/DDBJ whole genome shotgun (WGS) entry which is preliminary data.</text>
</comment>
<proteinExistence type="inferred from homology"/>
<evidence type="ECO:0000256" key="1">
    <source>
        <dbReference type="ARBA" id="ARBA00006479"/>
    </source>
</evidence>
<dbReference type="Pfam" id="PF00480">
    <property type="entry name" value="ROK"/>
    <property type="match status" value="1"/>
</dbReference>
<evidence type="ECO:0000313" key="2">
    <source>
        <dbReference type="EMBL" id="PIE32640.1"/>
    </source>
</evidence>
<evidence type="ECO:0000313" key="3">
    <source>
        <dbReference type="Proteomes" id="UP000230821"/>
    </source>
</evidence>
<name>A0A2G6KB95_9BACT</name>
<organism evidence="2 3">
    <name type="scientific">candidate division KSB3 bacterium</name>
    <dbReference type="NCBI Taxonomy" id="2044937"/>
    <lineage>
        <taxon>Bacteria</taxon>
        <taxon>candidate division KSB3</taxon>
    </lineage>
</organism>
<dbReference type="EMBL" id="PDSK01000110">
    <property type="protein sequence ID" value="PIE32640.1"/>
    <property type="molecule type" value="Genomic_DNA"/>
</dbReference>
<gene>
    <name evidence="2" type="ORF">CSA56_14705</name>
</gene>
<protein>
    <recommendedName>
        <fullName evidence="4">Glucokinase</fullName>
    </recommendedName>
</protein>
<dbReference type="InterPro" id="IPR000600">
    <property type="entry name" value="ROK"/>
</dbReference>
<dbReference type="InterPro" id="IPR043129">
    <property type="entry name" value="ATPase_NBD"/>
</dbReference>
<dbReference type="Gene3D" id="3.30.420.40">
    <property type="match status" value="2"/>
</dbReference>
<comment type="similarity">
    <text evidence="1">Belongs to the ROK (NagC/XylR) family.</text>
</comment>
<dbReference type="PROSITE" id="PS01125">
    <property type="entry name" value="ROK"/>
    <property type="match status" value="1"/>
</dbReference>
<dbReference type="Proteomes" id="UP000230821">
    <property type="component" value="Unassembled WGS sequence"/>
</dbReference>
<dbReference type="SUPFAM" id="SSF53067">
    <property type="entry name" value="Actin-like ATPase domain"/>
    <property type="match status" value="1"/>
</dbReference>
<accession>A0A2G6KB95</accession>
<reference evidence="2 3" key="1">
    <citation type="submission" date="2017-10" db="EMBL/GenBank/DDBJ databases">
        <title>Novel microbial diversity and functional potential in the marine mammal oral microbiome.</title>
        <authorList>
            <person name="Dudek N.K."/>
            <person name="Sun C.L."/>
            <person name="Burstein D."/>
            <person name="Kantor R.S."/>
            <person name="Aliaga Goltsman D.S."/>
            <person name="Bik E.M."/>
            <person name="Thomas B.C."/>
            <person name="Banfield J.F."/>
            <person name="Relman D.A."/>
        </authorList>
    </citation>
    <scope>NUCLEOTIDE SEQUENCE [LARGE SCALE GENOMIC DNA]</scope>
    <source>
        <strain evidence="2">DOLJORAL78_47_16</strain>
    </source>
</reference>
<evidence type="ECO:0008006" key="4">
    <source>
        <dbReference type="Google" id="ProtNLM"/>
    </source>
</evidence>